<accession>A0A5C0SI16</accession>
<dbReference type="InterPro" id="IPR050340">
    <property type="entry name" value="Cytosolic_Fe-S_CAF"/>
</dbReference>
<dbReference type="SUPFAM" id="SSF54292">
    <property type="entry name" value="2Fe-2S ferredoxin-like"/>
    <property type="match status" value="1"/>
</dbReference>
<dbReference type="Gene3D" id="3.40.950.10">
    <property type="entry name" value="Fe-only Hydrogenase (Larger Subunit), Chain L, domain 3"/>
    <property type="match status" value="1"/>
</dbReference>
<keyword evidence="10" id="KW-0411">Iron-sulfur</keyword>
<evidence type="ECO:0000259" key="16">
    <source>
        <dbReference type="PROSITE" id="PS51839"/>
    </source>
</evidence>
<dbReference type="SMART" id="SM00902">
    <property type="entry name" value="Fe_hyd_SSU"/>
    <property type="match status" value="1"/>
</dbReference>
<evidence type="ECO:0000256" key="10">
    <source>
        <dbReference type="ARBA" id="ARBA00023014"/>
    </source>
</evidence>
<keyword evidence="7" id="KW-0677">Repeat</keyword>
<sequence>MKYCNVIIDNKEITVPEGTTILEAAKKININIPTLCYHPDLSIKANCRICSVEVKGKNKLVAACSTPIWDGAKIVTNSKLVRDMQKGVLELILANHPQDCLRCIRNGKCELQKLCEIFHISKSNLEDEVDALEVDSSSPSIVRDHRKCIKCNRCLEVCQESILSHAHRSIHYSITPAFERKLMDTLCVFCGQCSSVCPVGAIYEKDDTQKVWDAIHNKDKHVIVQIAPAVRVSIGDEFGMDAGKKVTGKLVAALRRIGFDKVFDTDFAADLTIMEESSELLYRIENGKTLPMITSCSPGWINFIEGNFEHLLKYLSTCKSPQQMFGAISKTYYPKIMNIDPSSIFTVSIMPCTAKKYEATRKEMNSSGFRDIDVVLTTREIARMIKSSCIDFEGIQEEEFDTPLGISTGAGVIFGATGGVMEAALRSVYEIATGMALNNLEFIGVRGLEGIKEASININGNTIKVAVAHGLDNAKKILEMIDKGKCDYTFIEIMCCPGGCIGGGGQPIGTTLEIKDKRIQSIYKVDEEMPIRKSHKNPAVLKLYEDFLGKPLGNLSHKLLHTNYNPKNKDYDFSQIYELN</sequence>
<dbReference type="KEGG" id="crs:FQB35_11220"/>
<organism evidence="17 18">
    <name type="scientific">Crassaminicella thermophila</name>
    <dbReference type="NCBI Taxonomy" id="2599308"/>
    <lineage>
        <taxon>Bacteria</taxon>
        <taxon>Bacillati</taxon>
        <taxon>Bacillota</taxon>
        <taxon>Clostridia</taxon>
        <taxon>Eubacteriales</taxon>
        <taxon>Clostridiaceae</taxon>
        <taxon>Crassaminicella</taxon>
    </lineage>
</organism>
<keyword evidence="12" id="KW-0472">Membrane</keyword>
<keyword evidence="4" id="KW-0004">4Fe-4S</keyword>
<dbReference type="AlphaFoldDB" id="A0A5C0SI16"/>
<dbReference type="CDD" id="cd00207">
    <property type="entry name" value="fer2"/>
    <property type="match status" value="1"/>
</dbReference>
<keyword evidence="18" id="KW-1185">Reference proteome</keyword>
<evidence type="ECO:0000256" key="2">
    <source>
        <dbReference type="ARBA" id="ARBA00004370"/>
    </source>
</evidence>
<comment type="cofactor">
    <cofactor evidence="13">
        <name>[2Fe-2S] cluster</name>
        <dbReference type="ChEBI" id="CHEBI:190135"/>
    </cofactor>
</comment>
<keyword evidence="5" id="KW-0001">2Fe-2S</keyword>
<keyword evidence="8" id="KW-1278">Translocase</keyword>
<dbReference type="PROSITE" id="PS51085">
    <property type="entry name" value="2FE2S_FER_2"/>
    <property type="match status" value="1"/>
</dbReference>
<dbReference type="InterPro" id="IPR003149">
    <property type="entry name" value="Fe_hydrogenase_ssu"/>
</dbReference>
<dbReference type="NCBIfam" id="TIGR02512">
    <property type="entry name" value="FeFe_hydrog_A"/>
    <property type="match status" value="1"/>
</dbReference>
<dbReference type="GO" id="GO:0005506">
    <property type="term" value="F:iron ion binding"/>
    <property type="evidence" value="ECO:0007669"/>
    <property type="project" value="InterPro"/>
</dbReference>
<protein>
    <submittedName>
        <fullName evidence="17">2Fe-2S iron-sulfur cluster binding domain-containing protein</fullName>
    </submittedName>
</protein>
<dbReference type="PROSITE" id="PS51379">
    <property type="entry name" value="4FE4S_FER_2"/>
    <property type="match status" value="2"/>
</dbReference>
<dbReference type="InterPro" id="IPR004108">
    <property type="entry name" value="Fe_hydrogenase_lsu_C"/>
</dbReference>
<evidence type="ECO:0000256" key="5">
    <source>
        <dbReference type="ARBA" id="ARBA00022714"/>
    </source>
</evidence>
<dbReference type="InterPro" id="IPR001041">
    <property type="entry name" value="2Fe-2S_ferredoxin-type"/>
</dbReference>
<dbReference type="InterPro" id="IPR036010">
    <property type="entry name" value="2Fe-2S_ferredoxin-like_sf"/>
</dbReference>
<dbReference type="Pfam" id="PF13510">
    <property type="entry name" value="Fer2_4"/>
    <property type="match status" value="1"/>
</dbReference>
<dbReference type="SUPFAM" id="SSF54862">
    <property type="entry name" value="4Fe-4S ferredoxins"/>
    <property type="match status" value="1"/>
</dbReference>
<comment type="similarity">
    <text evidence="3">Belongs to the complex I 75 kDa subunit family.</text>
</comment>
<dbReference type="GO" id="GO:0008137">
    <property type="term" value="F:NADH dehydrogenase (ubiquinone) activity"/>
    <property type="evidence" value="ECO:0007669"/>
    <property type="project" value="InterPro"/>
</dbReference>
<comment type="cofactor">
    <cofactor evidence="1">
        <name>[4Fe-4S] cluster</name>
        <dbReference type="ChEBI" id="CHEBI:49883"/>
    </cofactor>
</comment>
<evidence type="ECO:0000259" key="15">
    <source>
        <dbReference type="PROSITE" id="PS51379"/>
    </source>
</evidence>
<evidence type="ECO:0000256" key="1">
    <source>
        <dbReference type="ARBA" id="ARBA00001966"/>
    </source>
</evidence>
<evidence type="ECO:0000313" key="17">
    <source>
        <dbReference type="EMBL" id="QEK12848.1"/>
    </source>
</evidence>
<evidence type="ECO:0000259" key="14">
    <source>
        <dbReference type="PROSITE" id="PS51085"/>
    </source>
</evidence>
<feature type="domain" description="4Fe-4S His(Cys)3-ligated-type" evidence="16">
    <location>
        <begin position="80"/>
        <end position="119"/>
    </location>
</feature>
<dbReference type="Gene3D" id="3.30.70.20">
    <property type="match status" value="1"/>
</dbReference>
<evidence type="ECO:0000313" key="18">
    <source>
        <dbReference type="Proteomes" id="UP000324646"/>
    </source>
</evidence>
<feature type="domain" description="4Fe-4S ferredoxin-type" evidence="15">
    <location>
        <begin position="139"/>
        <end position="168"/>
    </location>
</feature>
<evidence type="ECO:0000256" key="3">
    <source>
        <dbReference type="ARBA" id="ARBA00005404"/>
    </source>
</evidence>
<feature type="domain" description="4Fe-4S ferredoxin-type" evidence="15">
    <location>
        <begin position="179"/>
        <end position="207"/>
    </location>
</feature>
<dbReference type="GO" id="GO:0042773">
    <property type="term" value="P:ATP synthesis coupled electron transport"/>
    <property type="evidence" value="ECO:0007669"/>
    <property type="project" value="InterPro"/>
</dbReference>
<dbReference type="InterPro" id="IPR019574">
    <property type="entry name" value="NADH_UbQ_OxRdtase_Gsu_4Fe4S-bd"/>
</dbReference>
<dbReference type="FunFam" id="3.10.20.740:FF:000004">
    <property type="entry name" value="NADH-quinone oxidoreductase"/>
    <property type="match status" value="1"/>
</dbReference>
<evidence type="ECO:0000256" key="13">
    <source>
        <dbReference type="ARBA" id="ARBA00034078"/>
    </source>
</evidence>
<evidence type="ECO:0000256" key="12">
    <source>
        <dbReference type="ARBA" id="ARBA00023136"/>
    </source>
</evidence>
<keyword evidence="9" id="KW-0408">Iron</keyword>
<dbReference type="SMART" id="SM00929">
    <property type="entry name" value="NADH-G_4Fe-4S_3"/>
    <property type="match status" value="1"/>
</dbReference>
<dbReference type="OrthoDB" id="9805142at2"/>
<dbReference type="Gene3D" id="4.10.260.20">
    <property type="entry name" value="Iron hydrogenase, small subunit"/>
    <property type="match status" value="1"/>
</dbReference>
<dbReference type="SUPFAM" id="SSF53920">
    <property type="entry name" value="Fe-only hydrogenase"/>
    <property type="match status" value="1"/>
</dbReference>
<dbReference type="InterPro" id="IPR036991">
    <property type="entry name" value="Fe_hydrogenase_ssu_sf"/>
</dbReference>
<evidence type="ECO:0000256" key="8">
    <source>
        <dbReference type="ARBA" id="ARBA00022967"/>
    </source>
</evidence>
<evidence type="ECO:0000256" key="11">
    <source>
        <dbReference type="ARBA" id="ARBA00023027"/>
    </source>
</evidence>
<dbReference type="Pfam" id="PF10588">
    <property type="entry name" value="NADH-G_4Fe-4S_3"/>
    <property type="match status" value="1"/>
</dbReference>
<feature type="domain" description="2Fe-2S ferredoxin-type" evidence="14">
    <location>
        <begin position="2"/>
        <end position="80"/>
    </location>
</feature>
<dbReference type="InterPro" id="IPR009016">
    <property type="entry name" value="Fe_hydrogenase"/>
</dbReference>
<dbReference type="Gene3D" id="3.10.20.740">
    <property type="match status" value="1"/>
</dbReference>
<dbReference type="Proteomes" id="UP000324646">
    <property type="component" value="Chromosome"/>
</dbReference>
<dbReference type="Pfam" id="PF02256">
    <property type="entry name" value="Fe_hyd_SSU"/>
    <property type="match status" value="1"/>
</dbReference>
<dbReference type="RefSeq" id="WP_148809984.1">
    <property type="nucleotide sequence ID" value="NZ_CP042243.1"/>
</dbReference>
<dbReference type="InterPro" id="IPR000283">
    <property type="entry name" value="NADH_UbQ_OxRdtase_75kDa_su_CS"/>
</dbReference>
<proteinExistence type="inferred from homology"/>
<dbReference type="InterPro" id="IPR017900">
    <property type="entry name" value="4Fe4S_Fe_S_CS"/>
</dbReference>
<dbReference type="PROSITE" id="PS00198">
    <property type="entry name" value="4FE4S_FER_1"/>
    <property type="match status" value="1"/>
</dbReference>
<dbReference type="GO" id="GO:0051537">
    <property type="term" value="F:2 iron, 2 sulfur cluster binding"/>
    <property type="evidence" value="ECO:0007669"/>
    <property type="project" value="UniProtKB-KW"/>
</dbReference>
<dbReference type="EMBL" id="CP042243">
    <property type="protein sequence ID" value="QEK12848.1"/>
    <property type="molecule type" value="Genomic_DNA"/>
</dbReference>
<dbReference type="Pfam" id="PF12838">
    <property type="entry name" value="Fer4_7"/>
    <property type="match status" value="1"/>
</dbReference>
<dbReference type="PROSITE" id="PS00641">
    <property type="entry name" value="COMPLEX1_75K_1"/>
    <property type="match status" value="1"/>
</dbReference>
<evidence type="ECO:0000256" key="9">
    <source>
        <dbReference type="ARBA" id="ARBA00023004"/>
    </source>
</evidence>
<dbReference type="InterPro" id="IPR013352">
    <property type="entry name" value="Fe_hydrogenase_subset"/>
</dbReference>
<gene>
    <name evidence="17" type="ORF">FQB35_11220</name>
</gene>
<dbReference type="GO" id="GO:0016020">
    <property type="term" value="C:membrane"/>
    <property type="evidence" value="ECO:0007669"/>
    <property type="project" value="UniProtKB-SubCell"/>
</dbReference>
<evidence type="ECO:0000256" key="4">
    <source>
        <dbReference type="ARBA" id="ARBA00022485"/>
    </source>
</evidence>
<evidence type="ECO:0000256" key="7">
    <source>
        <dbReference type="ARBA" id="ARBA00022737"/>
    </source>
</evidence>
<dbReference type="NCBIfam" id="NF040763">
    <property type="entry name" value="FeFe_hydrog_A6"/>
    <property type="match status" value="1"/>
</dbReference>
<evidence type="ECO:0000256" key="6">
    <source>
        <dbReference type="ARBA" id="ARBA00022723"/>
    </source>
</evidence>
<dbReference type="FunFam" id="3.30.70.20:FF:000035">
    <property type="entry name" value="Iron hydrogenase 1"/>
    <property type="match status" value="1"/>
</dbReference>
<dbReference type="GO" id="GO:0051539">
    <property type="term" value="F:4 iron, 4 sulfur cluster binding"/>
    <property type="evidence" value="ECO:0007669"/>
    <property type="project" value="UniProtKB-KW"/>
</dbReference>
<dbReference type="Gene3D" id="3.40.50.1780">
    <property type="match status" value="1"/>
</dbReference>
<dbReference type="InterPro" id="IPR017896">
    <property type="entry name" value="4Fe4S_Fe-S-bd"/>
</dbReference>
<dbReference type="InterPro" id="IPR049830">
    <property type="entry name" value="HndD"/>
</dbReference>
<keyword evidence="11" id="KW-0520">NAD</keyword>
<dbReference type="PANTHER" id="PTHR11615">
    <property type="entry name" value="NITRATE, FORMATE, IRON DEHYDROGENASE"/>
    <property type="match status" value="1"/>
</dbReference>
<comment type="subcellular location">
    <subcellularLocation>
        <location evidence="2">Membrane</location>
    </subcellularLocation>
</comment>
<reference evidence="17 18" key="1">
    <citation type="submission" date="2019-07" db="EMBL/GenBank/DDBJ databases">
        <title>Complete genome of Crassaminicella thermophila SY095.</title>
        <authorList>
            <person name="Li X."/>
        </authorList>
    </citation>
    <scope>NUCLEOTIDE SEQUENCE [LARGE SCALE GENOMIC DNA]</scope>
    <source>
        <strain evidence="17 18">SY095</strain>
    </source>
</reference>
<dbReference type="PROSITE" id="PS51839">
    <property type="entry name" value="4FE4S_HC3"/>
    <property type="match status" value="1"/>
</dbReference>
<dbReference type="GO" id="GO:0008901">
    <property type="term" value="F:ferredoxin hydrogenase activity"/>
    <property type="evidence" value="ECO:0007669"/>
    <property type="project" value="InterPro"/>
</dbReference>
<keyword evidence="6" id="KW-0479">Metal-binding</keyword>
<dbReference type="Pfam" id="PF02906">
    <property type="entry name" value="Fe_hyd_lg_C"/>
    <property type="match status" value="1"/>
</dbReference>
<name>A0A5C0SI16_CRATE</name>